<dbReference type="AlphaFoldDB" id="A0A813AHB4"/>
<sequence>MAGEALTDLRQLNAASARIAEFAVKVCYPKVIQYQFVQSGQQKLAQYFSCRLTSATEHDYCEGCVRGSKEQVQSAAESFKHGMIFKMKKVVLSQKVPTTYISADLKVVVDMQKTSFAACKTSNLAETCVSKRTVKDVLEITSQMSFDLTAFVRSASAPKSVQLKSGQAAEVVEVTVADGSRYEEGSLLCLTISIWAKALAAEVKAQEKNIVSFMGLMAVPAPDRGAVRVKNGDATFIVAASDGLQKSSRVQRLQTEMAATLATDAQLESIGEFVPKQLPFDVAAEPALLTTCHLLESMSDDLKLGAGTAQLFQLNGVHLQLPQDDNVLTKDGKRIWFTARVYDYTGTTIVGVSQEAALELSGCADKDAFLQQVASNQVQFPVLSTVRVVRTIRDLKSTDTARHAASQEVGAASDSADKVVNAVVMKAAHYSIEQLPSKAVDDLTDLLSCTSAATDGLLPCQLQHVSLSSHYGFQIAYGEQKRTCTRALALLKSTEKSVTAAVGSGFRVTTKNVQDAGDAANTSVYTVSGYCLLDNVTEYKLDPAKGGRNPHRLVLAVVTGKIDDEFVVEQLWHLDPSQEAAALEHFAALLAAAAKVQGGMLSGAMKRKVEWTKSTPLDTRKCRSLARYSCLAFPGLQRHFGCQFCSAGIVVIAARA</sequence>
<organism evidence="1 2">
    <name type="scientific">Symbiodinium necroappetens</name>
    <dbReference type="NCBI Taxonomy" id="1628268"/>
    <lineage>
        <taxon>Eukaryota</taxon>
        <taxon>Sar</taxon>
        <taxon>Alveolata</taxon>
        <taxon>Dinophyceae</taxon>
        <taxon>Suessiales</taxon>
        <taxon>Symbiodiniaceae</taxon>
        <taxon>Symbiodinium</taxon>
    </lineage>
</organism>
<accession>A0A813AHB4</accession>
<keyword evidence="2" id="KW-1185">Reference proteome</keyword>
<name>A0A813AHB4_9DINO</name>
<dbReference type="EMBL" id="CAJNJA010058793">
    <property type="protein sequence ID" value="CAE7865587.1"/>
    <property type="molecule type" value="Genomic_DNA"/>
</dbReference>
<proteinExistence type="predicted"/>
<reference evidence="1" key="1">
    <citation type="submission" date="2021-02" db="EMBL/GenBank/DDBJ databases">
        <authorList>
            <person name="Dougan E. K."/>
            <person name="Rhodes N."/>
            <person name="Thang M."/>
            <person name="Chan C."/>
        </authorList>
    </citation>
    <scope>NUCLEOTIDE SEQUENCE</scope>
</reference>
<evidence type="ECO:0000313" key="2">
    <source>
        <dbReference type="Proteomes" id="UP000601435"/>
    </source>
</evidence>
<gene>
    <name evidence="1" type="ORF">SNEC2469_LOCUS27691</name>
</gene>
<dbReference type="Proteomes" id="UP000601435">
    <property type="component" value="Unassembled WGS sequence"/>
</dbReference>
<protein>
    <submittedName>
        <fullName evidence="1">Uncharacterized protein</fullName>
    </submittedName>
</protein>
<comment type="caution">
    <text evidence="1">The sequence shown here is derived from an EMBL/GenBank/DDBJ whole genome shotgun (WGS) entry which is preliminary data.</text>
</comment>
<evidence type="ECO:0000313" key="1">
    <source>
        <dbReference type="EMBL" id="CAE7865587.1"/>
    </source>
</evidence>